<evidence type="ECO:0000256" key="1">
    <source>
        <dbReference type="ARBA" id="ARBA00021292"/>
    </source>
</evidence>
<dbReference type="RefSeq" id="WP_231945114.1">
    <property type="nucleotide sequence ID" value="NZ_LT629695.1"/>
</dbReference>
<name>A0A1G8A1M1_9MICO</name>
<feature type="compositionally biased region" description="Acidic residues" evidence="4">
    <location>
        <begin position="403"/>
        <end position="419"/>
    </location>
</feature>
<feature type="domain" description="Glycosyltransferase subfamily 4-like N-terminal" evidence="5">
    <location>
        <begin position="18"/>
        <end position="196"/>
    </location>
</feature>
<dbReference type="PANTHER" id="PTHR45947:SF3">
    <property type="entry name" value="SULFOQUINOVOSYL TRANSFERASE SQD2"/>
    <property type="match status" value="1"/>
</dbReference>
<dbReference type="Pfam" id="PF13439">
    <property type="entry name" value="Glyco_transf_4"/>
    <property type="match status" value="1"/>
</dbReference>
<protein>
    <recommendedName>
        <fullName evidence="1">D-inositol 3-phosphate glycosyltransferase</fullName>
    </recommendedName>
</protein>
<dbReference type="EMBL" id="LT629695">
    <property type="protein sequence ID" value="SDH14763.1"/>
    <property type="molecule type" value="Genomic_DNA"/>
</dbReference>
<dbReference type="InterPro" id="IPR050194">
    <property type="entry name" value="Glycosyltransferase_grp1"/>
</dbReference>
<accession>A0A1G8A1M1</accession>
<dbReference type="InterPro" id="IPR028098">
    <property type="entry name" value="Glyco_trans_4-like_N"/>
</dbReference>
<reference evidence="7" key="1">
    <citation type="submission" date="2016-10" db="EMBL/GenBank/DDBJ databases">
        <authorList>
            <person name="Varghese N."/>
            <person name="Submissions S."/>
        </authorList>
    </citation>
    <scope>NUCLEOTIDE SEQUENCE [LARGE SCALE GENOMIC DNA]</scope>
    <source>
        <strain evidence="7">DSM 22002</strain>
    </source>
</reference>
<evidence type="ECO:0000313" key="6">
    <source>
        <dbReference type="EMBL" id="SDH14763.1"/>
    </source>
</evidence>
<dbReference type="STRING" id="399736.SAMN04489720_0209"/>
<feature type="region of interest" description="Disordered" evidence="4">
    <location>
        <begin position="391"/>
        <end position="419"/>
    </location>
</feature>
<dbReference type="GO" id="GO:1901137">
    <property type="term" value="P:carbohydrate derivative biosynthetic process"/>
    <property type="evidence" value="ECO:0007669"/>
    <property type="project" value="UniProtKB-ARBA"/>
</dbReference>
<dbReference type="SUPFAM" id="SSF53756">
    <property type="entry name" value="UDP-Glycosyltransferase/glycogen phosphorylase"/>
    <property type="match status" value="1"/>
</dbReference>
<evidence type="ECO:0000256" key="2">
    <source>
        <dbReference type="ARBA" id="ARBA00022676"/>
    </source>
</evidence>
<dbReference type="AlphaFoldDB" id="A0A1G8A1M1"/>
<keyword evidence="3 6" id="KW-0808">Transferase</keyword>
<dbReference type="Gene3D" id="3.40.50.2000">
    <property type="entry name" value="Glycogen Phosphorylase B"/>
    <property type="match status" value="2"/>
</dbReference>
<dbReference type="Pfam" id="PF13692">
    <property type="entry name" value="Glyco_trans_1_4"/>
    <property type="match status" value="1"/>
</dbReference>
<evidence type="ECO:0000313" key="7">
    <source>
        <dbReference type="Proteomes" id="UP000198822"/>
    </source>
</evidence>
<organism evidence="6 7">
    <name type="scientific">Agrococcus jejuensis</name>
    <dbReference type="NCBI Taxonomy" id="399736"/>
    <lineage>
        <taxon>Bacteria</taxon>
        <taxon>Bacillati</taxon>
        <taxon>Actinomycetota</taxon>
        <taxon>Actinomycetes</taxon>
        <taxon>Micrococcales</taxon>
        <taxon>Microbacteriaceae</taxon>
        <taxon>Agrococcus</taxon>
    </lineage>
</organism>
<proteinExistence type="predicted"/>
<dbReference type="PANTHER" id="PTHR45947">
    <property type="entry name" value="SULFOQUINOVOSYL TRANSFERASE SQD2"/>
    <property type="match status" value="1"/>
</dbReference>
<dbReference type="Proteomes" id="UP000198822">
    <property type="component" value="Chromosome I"/>
</dbReference>
<gene>
    <name evidence="6" type="ORF">SAMN04489720_0209</name>
</gene>
<evidence type="ECO:0000256" key="4">
    <source>
        <dbReference type="SAM" id="MobiDB-lite"/>
    </source>
</evidence>
<evidence type="ECO:0000259" key="5">
    <source>
        <dbReference type="Pfam" id="PF13439"/>
    </source>
</evidence>
<evidence type="ECO:0000256" key="3">
    <source>
        <dbReference type="ARBA" id="ARBA00022679"/>
    </source>
</evidence>
<keyword evidence="7" id="KW-1185">Reference proteome</keyword>
<dbReference type="GO" id="GO:0016757">
    <property type="term" value="F:glycosyltransferase activity"/>
    <property type="evidence" value="ECO:0007669"/>
    <property type="project" value="UniProtKB-KW"/>
</dbReference>
<keyword evidence="2" id="KW-0328">Glycosyltransferase</keyword>
<sequence>MTDPLRILITGDTFAPDVNGAATFATQLAAGLARRGHEVHVVASATARGRQGTRVEEHEGVRFTVHRLRSLGYPGHDWLRFAEPWRIVQNAGSLLDALQPDVVHFQSHLVVGRGFASAARARGIRLIGTNHIMFENLMDHSNIPKVAQGRITNALWADAGRVFGRCDAVTTPTRRSADYLERMTGLHHVHAVSCGLRASDYTVSPTRNRGTIVFVGRVTSEKRIETAVRALARLPKELDARLQIVGGGDLVDELGSLAASLGVGDRVELTGFVSSEELRARLTGAEVFVMPSTAELQSISTMEAMASGLPVVAADAMALPHLVDGNGYLFRPDDDADLAVQLEKVLRASDDEWQALRHRSLELVSVHDIETTLDVFEALYRGEDVVDPVTELPHLEPSSADADAADALDPEAEPADESR</sequence>